<dbReference type="AlphaFoldDB" id="A0A160A1H7"/>
<evidence type="ECO:0000313" key="2">
    <source>
        <dbReference type="Proteomes" id="UP000076083"/>
    </source>
</evidence>
<sequence length="255" mass="28937">MVSDRIPSKTLSGIEQDGLVLPEKTLFKNEFIGATKLKNSTLSYPIFDNCLLENCEFEKTDFSNSRFFNTTTVVQCTFSNVDFRATGLSDSRFENCTFLKCDFRQTALVDCHFSNCTFSQCKIIDNSLNAKKMTHVKFAGKLQEVSFISDQPNTPLLVDFELCKLDYVTFQNCDLESIVPPTDAQHIFFKDVSARAKKALDHLSSQPDSPINKLLKRRLQKLTTQRGALFNIKNLESYEGLEFSSLFISHLKGSE</sequence>
<dbReference type="SUPFAM" id="SSF141571">
    <property type="entry name" value="Pentapeptide repeat-like"/>
    <property type="match status" value="1"/>
</dbReference>
<dbReference type="InterPro" id="IPR052949">
    <property type="entry name" value="PA_immunity-related"/>
</dbReference>
<accession>A0A160A1H7</accession>
<dbReference type="Gene3D" id="2.160.20.80">
    <property type="entry name" value="E3 ubiquitin-protein ligase SopA"/>
    <property type="match status" value="1"/>
</dbReference>
<dbReference type="Pfam" id="PF13599">
    <property type="entry name" value="Pentapeptide_4"/>
    <property type="match status" value="1"/>
</dbReference>
<dbReference type="PANTHER" id="PTHR42999">
    <property type="entry name" value="ANTIBIOTIC RESISTANCE PROTEIN MCBG"/>
    <property type="match status" value="1"/>
</dbReference>
<evidence type="ECO:0000313" key="1">
    <source>
        <dbReference type="EMBL" id="AMZ73589.1"/>
    </source>
</evidence>
<evidence type="ECO:0008006" key="3">
    <source>
        <dbReference type="Google" id="ProtNLM"/>
    </source>
</evidence>
<dbReference type="Pfam" id="PF00805">
    <property type="entry name" value="Pentapeptide"/>
    <property type="match status" value="1"/>
</dbReference>
<reference evidence="1 2" key="2">
    <citation type="journal article" date="2018" name="Nature">
        <title>Mutant phenotypes for thousands of bacterial genes of unknown function.</title>
        <authorList>
            <person name="Price M.N."/>
            <person name="Wetmore K.M."/>
            <person name="Waters R.J."/>
            <person name="Callaghan M."/>
            <person name="Ray J."/>
            <person name="Liu H."/>
            <person name="Kuehl J.V."/>
            <person name="Melnyk R.A."/>
            <person name="Lamson J.S."/>
            <person name="Suh Y."/>
            <person name="Carlson H.K."/>
            <person name="Esquivel Z."/>
            <person name="Sadeeshkumar H."/>
            <person name="Chakraborty R."/>
            <person name="Zane G.M."/>
            <person name="Rubin B.E."/>
            <person name="Wall J.D."/>
            <person name="Visel A."/>
            <person name="Bristow J."/>
            <person name="Blow M.J."/>
            <person name="Arkin A.P."/>
            <person name="Deutschbauer A.M."/>
        </authorList>
    </citation>
    <scope>NUCLEOTIDE SEQUENCE [LARGE SCALE GENOMIC DNA]</scope>
    <source>
        <strain evidence="1 2">FW300-N2E2</strain>
    </source>
</reference>
<reference evidence="2" key="1">
    <citation type="submission" date="2016-04" db="EMBL/GenBank/DDBJ databases">
        <authorList>
            <person name="Ray J."/>
            <person name="Price M."/>
            <person name="Deutschbauer A."/>
        </authorList>
    </citation>
    <scope>NUCLEOTIDE SEQUENCE [LARGE SCALE GENOMIC DNA]</scope>
    <source>
        <strain evidence="2">FW300-N2E2</strain>
    </source>
</reference>
<organism evidence="1 2">
    <name type="scientific">Pseudomonas fluorescens</name>
    <dbReference type="NCBI Taxonomy" id="294"/>
    <lineage>
        <taxon>Bacteria</taxon>
        <taxon>Pseudomonadati</taxon>
        <taxon>Pseudomonadota</taxon>
        <taxon>Gammaproteobacteria</taxon>
        <taxon>Pseudomonadales</taxon>
        <taxon>Pseudomonadaceae</taxon>
        <taxon>Pseudomonas</taxon>
    </lineage>
</organism>
<protein>
    <recommendedName>
        <fullName evidence="3">Pentapeptide repeat-containing protein</fullName>
    </recommendedName>
</protein>
<dbReference type="EMBL" id="CP015225">
    <property type="protein sequence ID" value="AMZ73589.1"/>
    <property type="molecule type" value="Genomic_DNA"/>
</dbReference>
<dbReference type="InterPro" id="IPR001646">
    <property type="entry name" value="5peptide_repeat"/>
</dbReference>
<proteinExistence type="predicted"/>
<gene>
    <name evidence="1" type="ORF">TK06_21635</name>
</gene>
<dbReference type="PANTHER" id="PTHR42999:SF1">
    <property type="entry name" value="PENTAPEPTIDE REPEAT-CONTAINING PROTEIN"/>
    <property type="match status" value="1"/>
</dbReference>
<dbReference type="Proteomes" id="UP000076083">
    <property type="component" value="Chromosome"/>
</dbReference>
<name>A0A160A1H7_PSEFL</name>